<dbReference type="Pfam" id="PF06439">
    <property type="entry name" value="3keto-disac_hyd"/>
    <property type="match status" value="1"/>
</dbReference>
<sequence length="146" mass="16342">MCRPGARSPGTEAAARRDRAEPGQQRVCLLERYEVQILDSHGVEKLASNEAGVPYQKKAADLNASTARETWQTRHHVPRGPLRRGRQEDVRRQGHGGVERQEGPRQRDGRRPDGRGRPASAAAGTIRLQDHGNKGRFREVWVEPLS</sequence>
<dbReference type="EMBL" id="JBGOSP010000002">
    <property type="protein sequence ID" value="MFA3835396.1"/>
    <property type="molecule type" value="Genomic_DNA"/>
</dbReference>
<protein>
    <submittedName>
        <fullName evidence="3">Family 16 glycoside hydrolase</fullName>
    </submittedName>
</protein>
<organism evidence="3 4">
    <name type="scientific">Streptomyces aureus</name>
    <dbReference type="NCBI Taxonomy" id="193461"/>
    <lineage>
        <taxon>Bacteria</taxon>
        <taxon>Bacillati</taxon>
        <taxon>Actinomycetota</taxon>
        <taxon>Actinomycetes</taxon>
        <taxon>Kitasatosporales</taxon>
        <taxon>Streptomycetaceae</taxon>
        <taxon>Streptomyces</taxon>
    </lineage>
</organism>
<evidence type="ECO:0000313" key="4">
    <source>
        <dbReference type="Proteomes" id="UP001571476"/>
    </source>
</evidence>
<comment type="caution">
    <text evidence="3">The sequence shown here is derived from an EMBL/GenBank/DDBJ whole genome shotgun (WGS) entry which is preliminary data.</text>
</comment>
<gene>
    <name evidence="3" type="ORF">ACEG43_04225</name>
</gene>
<dbReference type="GO" id="GO:0016787">
    <property type="term" value="F:hydrolase activity"/>
    <property type="evidence" value="ECO:0007669"/>
    <property type="project" value="UniProtKB-KW"/>
</dbReference>
<name>A0ABV4SDK4_9ACTN</name>
<accession>A0ABV4SDK4</accession>
<feature type="region of interest" description="Disordered" evidence="1">
    <location>
        <begin position="1"/>
        <end position="25"/>
    </location>
</feature>
<dbReference type="Proteomes" id="UP001571476">
    <property type="component" value="Unassembled WGS sequence"/>
</dbReference>
<evidence type="ECO:0000313" key="3">
    <source>
        <dbReference type="EMBL" id="MFA3835396.1"/>
    </source>
</evidence>
<evidence type="ECO:0000259" key="2">
    <source>
        <dbReference type="Pfam" id="PF06439"/>
    </source>
</evidence>
<feature type="compositionally biased region" description="Basic and acidic residues" evidence="1">
    <location>
        <begin position="85"/>
        <end position="116"/>
    </location>
</feature>
<keyword evidence="4" id="KW-1185">Reference proteome</keyword>
<feature type="region of interest" description="Disordered" evidence="1">
    <location>
        <begin position="40"/>
        <end position="146"/>
    </location>
</feature>
<feature type="domain" description="3-keto-alpha-glucoside-1,2-lyase/3-keto-2-hydroxy-glucal hydratase" evidence="2">
    <location>
        <begin position="31"/>
        <end position="143"/>
    </location>
</feature>
<dbReference type="Gene3D" id="2.60.120.560">
    <property type="entry name" value="Exo-inulinase, domain 1"/>
    <property type="match status" value="1"/>
</dbReference>
<feature type="compositionally biased region" description="Basic residues" evidence="1">
    <location>
        <begin position="73"/>
        <end position="84"/>
    </location>
</feature>
<dbReference type="RefSeq" id="WP_372561408.1">
    <property type="nucleotide sequence ID" value="NZ_JBGOSP010000002.1"/>
</dbReference>
<dbReference type="InterPro" id="IPR010496">
    <property type="entry name" value="AL/BT2_dom"/>
</dbReference>
<evidence type="ECO:0000256" key="1">
    <source>
        <dbReference type="SAM" id="MobiDB-lite"/>
    </source>
</evidence>
<keyword evidence="3" id="KW-0378">Hydrolase</keyword>
<reference evidence="3 4" key="1">
    <citation type="submission" date="2024-08" db="EMBL/GenBank/DDBJ databases">
        <title>Genome sequence of Streptomyces aureus CACIA-1.46HGO.</title>
        <authorList>
            <person name="Evangelista-Martinez Z."/>
        </authorList>
    </citation>
    <scope>NUCLEOTIDE SEQUENCE [LARGE SCALE GENOMIC DNA]</scope>
    <source>
        <strain evidence="3 4">CACIA-1.46HGO</strain>
    </source>
</reference>
<proteinExistence type="predicted"/>
<feature type="compositionally biased region" description="Basic and acidic residues" evidence="1">
    <location>
        <begin position="128"/>
        <end position="146"/>
    </location>
</feature>